<dbReference type="GO" id="GO:0008999">
    <property type="term" value="F:protein-N-terminal-alanine acetyltransferase activity"/>
    <property type="evidence" value="ECO:0007669"/>
    <property type="project" value="TreeGrafter"/>
</dbReference>
<feature type="domain" description="N-acetyltransferase" evidence="2">
    <location>
        <begin position="51"/>
        <end position="202"/>
    </location>
</feature>
<evidence type="ECO:0000256" key="1">
    <source>
        <dbReference type="SAM" id="Phobius"/>
    </source>
</evidence>
<keyword evidence="1" id="KW-0812">Transmembrane</keyword>
<evidence type="ECO:0000259" key="2">
    <source>
        <dbReference type="PROSITE" id="PS51186"/>
    </source>
</evidence>
<dbReference type="InterPro" id="IPR016181">
    <property type="entry name" value="Acyl_CoA_acyltransferase"/>
</dbReference>
<protein>
    <recommendedName>
        <fullName evidence="2">N-acetyltransferase domain-containing protein</fullName>
    </recommendedName>
</protein>
<reference evidence="3" key="1">
    <citation type="submission" date="2021-12" db="EMBL/GenBank/DDBJ databases">
        <title>Prjna785345.</title>
        <authorList>
            <person name="Rujirawat T."/>
            <person name="Krajaejun T."/>
        </authorList>
    </citation>
    <scope>NUCLEOTIDE SEQUENCE</scope>
    <source>
        <strain evidence="3">Pi057C3</strain>
    </source>
</reference>
<dbReference type="GO" id="GO:1990189">
    <property type="term" value="F:protein N-terminal-serine acetyltransferase activity"/>
    <property type="evidence" value="ECO:0007669"/>
    <property type="project" value="TreeGrafter"/>
</dbReference>
<dbReference type="AlphaFoldDB" id="A0AAD5LVY6"/>
<dbReference type="CDD" id="cd04301">
    <property type="entry name" value="NAT_SF"/>
    <property type="match status" value="1"/>
</dbReference>
<dbReference type="SUPFAM" id="SSF55729">
    <property type="entry name" value="Acyl-CoA N-acyltransferases (Nat)"/>
    <property type="match status" value="1"/>
</dbReference>
<keyword evidence="1" id="KW-0472">Membrane</keyword>
<dbReference type="Proteomes" id="UP001209570">
    <property type="component" value="Unassembled WGS sequence"/>
</dbReference>
<feature type="transmembrane region" description="Helical" evidence="1">
    <location>
        <begin position="6"/>
        <end position="30"/>
    </location>
</feature>
<proteinExistence type="predicted"/>
<dbReference type="PANTHER" id="PTHR43441">
    <property type="entry name" value="RIBOSOMAL-PROTEIN-SERINE ACETYLTRANSFERASE"/>
    <property type="match status" value="1"/>
</dbReference>
<dbReference type="PROSITE" id="PS51186">
    <property type="entry name" value="GNAT"/>
    <property type="match status" value="1"/>
</dbReference>
<evidence type="ECO:0000313" key="3">
    <source>
        <dbReference type="EMBL" id="KAJ0393848.1"/>
    </source>
</evidence>
<dbReference type="PANTHER" id="PTHR43441:SF2">
    <property type="entry name" value="FAMILY ACETYLTRANSFERASE, PUTATIVE (AFU_ORTHOLOGUE AFUA_7G00850)-RELATED"/>
    <property type="match status" value="1"/>
</dbReference>
<sequence length="243" mass="26375">MAIVSTVVLIGILAGAVVFVGTLCAVYFLLQHGGSFERMKHEAVGMPSAVGEIKPLLYDQLLEQAKTMARKPAALKAPIVGELISIRNVSVSDDATTLFEISNGQPRCATKPIGMLSLCDHSPRDLRVTLGDVWLVPAFQGSGVLSEAVLLMLKHLFALNYRRVEWRCDGHNVRARRAAHSLGFTFEGVLRKHRVVKDCNCDTVVFAVINSDWPAVEEHLTAKVGSVVAKASAAKEGTDKKNE</sequence>
<evidence type="ECO:0000313" key="4">
    <source>
        <dbReference type="Proteomes" id="UP001209570"/>
    </source>
</evidence>
<comment type="caution">
    <text evidence="3">The sequence shown here is derived from an EMBL/GenBank/DDBJ whole genome shotgun (WGS) entry which is preliminary data.</text>
</comment>
<dbReference type="Pfam" id="PF13302">
    <property type="entry name" value="Acetyltransf_3"/>
    <property type="match status" value="1"/>
</dbReference>
<name>A0AAD5LVY6_PYTIN</name>
<keyword evidence="4" id="KW-1185">Reference proteome</keyword>
<accession>A0AAD5LVY6</accession>
<dbReference type="EMBL" id="JAKCXM010000456">
    <property type="protein sequence ID" value="KAJ0393848.1"/>
    <property type="molecule type" value="Genomic_DNA"/>
</dbReference>
<gene>
    <name evidence="3" type="ORF">P43SY_001711</name>
</gene>
<dbReference type="InterPro" id="IPR051908">
    <property type="entry name" value="Ribosomal_N-acetyltransferase"/>
</dbReference>
<organism evidence="3 4">
    <name type="scientific">Pythium insidiosum</name>
    <name type="common">Pythiosis disease agent</name>
    <dbReference type="NCBI Taxonomy" id="114742"/>
    <lineage>
        <taxon>Eukaryota</taxon>
        <taxon>Sar</taxon>
        <taxon>Stramenopiles</taxon>
        <taxon>Oomycota</taxon>
        <taxon>Peronosporomycetes</taxon>
        <taxon>Pythiales</taxon>
        <taxon>Pythiaceae</taxon>
        <taxon>Pythium</taxon>
    </lineage>
</organism>
<dbReference type="Gene3D" id="3.40.630.30">
    <property type="match status" value="1"/>
</dbReference>
<dbReference type="InterPro" id="IPR000182">
    <property type="entry name" value="GNAT_dom"/>
</dbReference>
<keyword evidence="1" id="KW-1133">Transmembrane helix</keyword>